<dbReference type="PROSITE" id="PS50883">
    <property type="entry name" value="EAL"/>
    <property type="match status" value="1"/>
</dbReference>
<accession>A0A7X0JRT5</accession>
<dbReference type="Pfam" id="PF00563">
    <property type="entry name" value="EAL"/>
    <property type="match status" value="1"/>
</dbReference>
<organism evidence="4 5">
    <name type="scientific">Pseudoteredinibacter isoporae</name>
    <dbReference type="NCBI Taxonomy" id="570281"/>
    <lineage>
        <taxon>Bacteria</taxon>
        <taxon>Pseudomonadati</taxon>
        <taxon>Pseudomonadota</taxon>
        <taxon>Gammaproteobacteria</taxon>
        <taxon>Cellvibrionales</taxon>
        <taxon>Cellvibrionaceae</taxon>
        <taxon>Pseudoteredinibacter</taxon>
    </lineage>
</organism>
<dbReference type="Gene3D" id="3.40.50.2300">
    <property type="match status" value="1"/>
</dbReference>
<reference evidence="4 5" key="1">
    <citation type="submission" date="2020-08" db="EMBL/GenBank/DDBJ databases">
        <title>Genomic Encyclopedia of Type Strains, Phase IV (KMG-IV): sequencing the most valuable type-strain genomes for metagenomic binning, comparative biology and taxonomic classification.</title>
        <authorList>
            <person name="Goeker M."/>
        </authorList>
    </citation>
    <scope>NUCLEOTIDE SEQUENCE [LARGE SCALE GENOMIC DNA]</scope>
    <source>
        <strain evidence="4 5">DSM 22368</strain>
    </source>
</reference>
<dbReference type="InterPro" id="IPR050706">
    <property type="entry name" value="Cyclic-di-GMP_PDE-like"/>
</dbReference>
<evidence type="ECO:0000313" key="4">
    <source>
        <dbReference type="EMBL" id="MBB6521105.1"/>
    </source>
</evidence>
<dbReference type="GO" id="GO:0071111">
    <property type="term" value="F:cyclic-guanylate-specific phosphodiesterase activity"/>
    <property type="evidence" value="ECO:0007669"/>
    <property type="project" value="InterPro"/>
</dbReference>
<dbReference type="Proteomes" id="UP000528457">
    <property type="component" value="Unassembled WGS sequence"/>
</dbReference>
<dbReference type="InterPro" id="IPR011006">
    <property type="entry name" value="CheY-like_superfamily"/>
</dbReference>
<dbReference type="CDD" id="cd01948">
    <property type="entry name" value="EAL"/>
    <property type="match status" value="1"/>
</dbReference>
<evidence type="ECO:0000256" key="1">
    <source>
        <dbReference type="PROSITE-ProRule" id="PRU00169"/>
    </source>
</evidence>
<dbReference type="SUPFAM" id="SSF141868">
    <property type="entry name" value="EAL domain-like"/>
    <property type="match status" value="1"/>
</dbReference>
<dbReference type="PANTHER" id="PTHR33121">
    <property type="entry name" value="CYCLIC DI-GMP PHOSPHODIESTERASE PDEF"/>
    <property type="match status" value="1"/>
</dbReference>
<protein>
    <submittedName>
        <fullName evidence="4">EAL domain-containing protein (Putative c-di-GMP-specific phosphodiesterase class I)</fullName>
    </submittedName>
</protein>
<dbReference type="Gene3D" id="3.20.20.450">
    <property type="entry name" value="EAL domain"/>
    <property type="match status" value="1"/>
</dbReference>
<dbReference type="InterPro" id="IPR001633">
    <property type="entry name" value="EAL_dom"/>
</dbReference>
<comment type="caution">
    <text evidence="1">Lacks conserved residue(s) required for the propagation of feature annotation.</text>
</comment>
<dbReference type="InterPro" id="IPR001789">
    <property type="entry name" value="Sig_transdc_resp-reg_receiver"/>
</dbReference>
<dbReference type="InterPro" id="IPR035919">
    <property type="entry name" value="EAL_sf"/>
</dbReference>
<dbReference type="SUPFAM" id="SSF52172">
    <property type="entry name" value="CheY-like"/>
    <property type="match status" value="1"/>
</dbReference>
<dbReference type="FunCoup" id="A0A7X0JRT5">
    <property type="interactions" value="6"/>
</dbReference>
<dbReference type="SMART" id="SM00052">
    <property type="entry name" value="EAL"/>
    <property type="match status" value="1"/>
</dbReference>
<comment type="caution">
    <text evidence="4">The sequence shown here is derived from an EMBL/GenBank/DDBJ whole genome shotgun (WGS) entry which is preliminary data.</text>
</comment>
<dbReference type="PROSITE" id="PS50110">
    <property type="entry name" value="RESPONSE_REGULATORY"/>
    <property type="match status" value="1"/>
</dbReference>
<sequence length="361" mass="40930">MLQPDSTFDIVFSKINMPGVDGIELIRHLHQLNIDSAVILVSDEDPRITNSISHLAREQGLQFLGALFKPLTKSRIEKLLEKYNANFELELKSDHPAISISELRQAILNKEIEAYFQPQICVKSGRLIGAEALAHWRHPSKGLITAEHFIPLAEKHGFIQLIGHYILDYCCAQLGRWQSKGVDISLSINISPLHLNRLDLPDVLCAMAEYHGIQPKNLIIELTEASMLEDVGTSIDILSRLRLRGFQLSIDDYGTGHSSLDKLQQIPFNELKIDRSFIKYASDNEASRRILEATVDLAKKLKLKCVAEGVEHQSDWEMVSNLQCDIAQGFYISRPMPARDFMPWIESKLPRLRTSDIRVQT</sequence>
<gene>
    <name evidence="4" type="ORF">HNR48_001383</name>
</gene>
<evidence type="ECO:0000259" key="2">
    <source>
        <dbReference type="PROSITE" id="PS50110"/>
    </source>
</evidence>
<dbReference type="GO" id="GO:0000160">
    <property type="term" value="P:phosphorelay signal transduction system"/>
    <property type="evidence" value="ECO:0007669"/>
    <property type="project" value="InterPro"/>
</dbReference>
<keyword evidence="5" id="KW-1185">Reference proteome</keyword>
<proteinExistence type="predicted"/>
<feature type="domain" description="EAL" evidence="3">
    <location>
        <begin position="96"/>
        <end position="349"/>
    </location>
</feature>
<evidence type="ECO:0000259" key="3">
    <source>
        <dbReference type="PROSITE" id="PS50883"/>
    </source>
</evidence>
<evidence type="ECO:0000313" key="5">
    <source>
        <dbReference type="Proteomes" id="UP000528457"/>
    </source>
</evidence>
<dbReference type="EMBL" id="JACHHT010000001">
    <property type="protein sequence ID" value="MBB6521105.1"/>
    <property type="molecule type" value="Genomic_DNA"/>
</dbReference>
<name>A0A7X0JRT5_9GAMM</name>
<feature type="domain" description="Response regulatory" evidence="2">
    <location>
        <begin position="1"/>
        <end position="84"/>
    </location>
</feature>
<dbReference type="AlphaFoldDB" id="A0A7X0JRT5"/>
<dbReference type="InParanoid" id="A0A7X0JRT5"/>
<dbReference type="PANTHER" id="PTHR33121:SF79">
    <property type="entry name" value="CYCLIC DI-GMP PHOSPHODIESTERASE PDED-RELATED"/>
    <property type="match status" value="1"/>
</dbReference>